<evidence type="ECO:0000313" key="2">
    <source>
        <dbReference type="Proteomes" id="UP000648352"/>
    </source>
</evidence>
<organism evidence="1 2">
    <name type="scientific">Microbacterium pullorum</name>
    <dbReference type="NCBI Taxonomy" id="2762236"/>
    <lineage>
        <taxon>Bacteria</taxon>
        <taxon>Bacillati</taxon>
        <taxon>Actinomycetota</taxon>
        <taxon>Actinomycetes</taxon>
        <taxon>Micrococcales</taxon>
        <taxon>Microbacteriaceae</taxon>
        <taxon>Microbacterium</taxon>
    </lineage>
</organism>
<dbReference type="Proteomes" id="UP000648352">
    <property type="component" value="Unassembled WGS sequence"/>
</dbReference>
<dbReference type="EMBL" id="JACSQP010000005">
    <property type="protein sequence ID" value="MBD7958121.1"/>
    <property type="molecule type" value="Genomic_DNA"/>
</dbReference>
<evidence type="ECO:0000313" key="1">
    <source>
        <dbReference type="EMBL" id="MBD7958121.1"/>
    </source>
</evidence>
<protein>
    <submittedName>
        <fullName evidence="1">Uncharacterized protein</fullName>
    </submittedName>
</protein>
<sequence>MSRQRLAIGTFGDIGFLPAAHGRIMARARFRDWDGRTRLVQVTADTKVLAERALKVKLSTRDLFQPASSSLTPDSPFSALVDYWLEDGTAARIGGI</sequence>
<dbReference type="RefSeq" id="WP_191719293.1">
    <property type="nucleotide sequence ID" value="NZ_JACSQP010000005.1"/>
</dbReference>
<keyword evidence="2" id="KW-1185">Reference proteome</keyword>
<comment type="caution">
    <text evidence="1">The sequence shown here is derived from an EMBL/GenBank/DDBJ whole genome shotgun (WGS) entry which is preliminary data.</text>
</comment>
<name>A0ABR8S3T2_9MICO</name>
<reference evidence="1 2" key="1">
    <citation type="submission" date="2020-08" db="EMBL/GenBank/DDBJ databases">
        <title>A Genomic Blueprint of the Chicken Gut Microbiome.</title>
        <authorList>
            <person name="Gilroy R."/>
            <person name="Ravi A."/>
            <person name="Getino M."/>
            <person name="Pursley I."/>
            <person name="Horton D.L."/>
            <person name="Alikhan N.-F."/>
            <person name="Baker D."/>
            <person name="Gharbi K."/>
            <person name="Hall N."/>
            <person name="Watson M."/>
            <person name="Adriaenssens E.M."/>
            <person name="Foster-Nyarko E."/>
            <person name="Jarju S."/>
            <person name="Secka A."/>
            <person name="Antonio M."/>
            <person name="Oren A."/>
            <person name="Chaudhuri R."/>
            <person name="La Ragione R.M."/>
            <person name="Hildebrand F."/>
            <person name="Pallen M.J."/>
        </authorList>
    </citation>
    <scope>NUCLEOTIDE SEQUENCE [LARGE SCALE GENOMIC DNA]</scope>
    <source>
        <strain evidence="1 2">Sa4CUA7</strain>
    </source>
</reference>
<gene>
    <name evidence="1" type="ORF">H9651_10765</name>
</gene>
<accession>A0ABR8S3T2</accession>
<proteinExistence type="predicted"/>